<evidence type="ECO:0000313" key="2">
    <source>
        <dbReference type="EMBL" id="OXA47821.1"/>
    </source>
</evidence>
<feature type="transmembrane region" description="Helical" evidence="1">
    <location>
        <begin position="195"/>
        <end position="214"/>
    </location>
</feature>
<evidence type="ECO:0000313" key="3">
    <source>
        <dbReference type="Proteomes" id="UP000198287"/>
    </source>
</evidence>
<feature type="transmembrane region" description="Helical" evidence="1">
    <location>
        <begin position="259"/>
        <end position="279"/>
    </location>
</feature>
<protein>
    <submittedName>
        <fullName evidence="2">Uncharacterized protein</fullName>
    </submittedName>
</protein>
<sequence>MFYVKTTLNKIPKEFPTFFKALLTVTITSKFLVIDSTSTFLLDLQGSSLLHIEDTSAIIPIWNQLHTNFKGSFVSVPKLRTSYEYFGIIYGKAVVCDLGYKYSSSGLYCLIHSISTILNFTAYDDVFQSAEVPMNTLPIATVRKDGHQVLLGLLNNPNNRLQVQSHFYNVLPFGFILVIDKTEFEIANPILSFDVLTWLLILATIVLISSYIWVENGTGFSTLNCKDLPLLTVSSTLTEQSLSVHLWKKSQSSFKISKYLLLIWFILSIVLIGGFRSAFYRFLTSSVPPTDVPSTLELMESKYAMVGSDSFLVSKGSGPAINILKYILDSYLASSEDEEENEDDNEDKHIVQDQTVRKINKREAQRRTTFAKGLQKLVFLNKIAYSKLRVLHNYSLPVPACCTNKPGIVLPKSFAMVSSTDGTRHFQNQMKSVGDKYFLIMSKEFDYFLSTTELFAVTSNFFAKPFSHIQSILIQSGLYQIWTKYGKDMMLKLDMHYGSCLVDVYLNDVRNLTEFWGYTTCLLGRPRSDGATQLAETL</sequence>
<dbReference type="EMBL" id="LNIX01000012">
    <property type="protein sequence ID" value="OXA47821.1"/>
    <property type="molecule type" value="Genomic_DNA"/>
</dbReference>
<keyword evidence="1" id="KW-1133">Transmembrane helix</keyword>
<keyword evidence="1" id="KW-0472">Membrane</keyword>
<proteinExistence type="predicted"/>
<name>A0A226DSZ3_FOLCA</name>
<keyword evidence="1" id="KW-0812">Transmembrane</keyword>
<evidence type="ECO:0000256" key="1">
    <source>
        <dbReference type="SAM" id="Phobius"/>
    </source>
</evidence>
<comment type="caution">
    <text evidence="2">The sequence shown here is derived from an EMBL/GenBank/DDBJ whole genome shotgun (WGS) entry which is preliminary data.</text>
</comment>
<reference evidence="2 3" key="1">
    <citation type="submission" date="2015-12" db="EMBL/GenBank/DDBJ databases">
        <title>The genome of Folsomia candida.</title>
        <authorList>
            <person name="Faddeeva A."/>
            <person name="Derks M.F."/>
            <person name="Anvar Y."/>
            <person name="Smit S."/>
            <person name="Van Straalen N."/>
            <person name="Roelofs D."/>
        </authorList>
    </citation>
    <scope>NUCLEOTIDE SEQUENCE [LARGE SCALE GENOMIC DNA]</scope>
    <source>
        <strain evidence="2 3">VU population</strain>
        <tissue evidence="2">Whole body</tissue>
    </source>
</reference>
<organism evidence="2 3">
    <name type="scientific">Folsomia candida</name>
    <name type="common">Springtail</name>
    <dbReference type="NCBI Taxonomy" id="158441"/>
    <lineage>
        <taxon>Eukaryota</taxon>
        <taxon>Metazoa</taxon>
        <taxon>Ecdysozoa</taxon>
        <taxon>Arthropoda</taxon>
        <taxon>Hexapoda</taxon>
        <taxon>Collembola</taxon>
        <taxon>Entomobryomorpha</taxon>
        <taxon>Isotomoidea</taxon>
        <taxon>Isotomidae</taxon>
        <taxon>Proisotominae</taxon>
        <taxon>Folsomia</taxon>
    </lineage>
</organism>
<dbReference type="Proteomes" id="UP000198287">
    <property type="component" value="Unassembled WGS sequence"/>
</dbReference>
<keyword evidence="3" id="KW-1185">Reference proteome</keyword>
<gene>
    <name evidence="2" type="ORF">Fcan01_17122</name>
</gene>
<accession>A0A226DSZ3</accession>
<dbReference type="AlphaFoldDB" id="A0A226DSZ3"/>